<dbReference type="EMBL" id="CP045896">
    <property type="protein sequence ID" value="QQP50692.1"/>
    <property type="molecule type" value="Genomic_DNA"/>
</dbReference>
<dbReference type="AlphaFoldDB" id="A0A7T8HIU6"/>
<organism evidence="1 2">
    <name type="scientific">Caligus rogercresseyi</name>
    <name type="common">Sea louse</name>
    <dbReference type="NCBI Taxonomy" id="217165"/>
    <lineage>
        <taxon>Eukaryota</taxon>
        <taxon>Metazoa</taxon>
        <taxon>Ecdysozoa</taxon>
        <taxon>Arthropoda</taxon>
        <taxon>Crustacea</taxon>
        <taxon>Multicrustacea</taxon>
        <taxon>Hexanauplia</taxon>
        <taxon>Copepoda</taxon>
        <taxon>Siphonostomatoida</taxon>
        <taxon>Caligidae</taxon>
        <taxon>Caligus</taxon>
    </lineage>
</organism>
<sequence>MKRSITSNPTILMTTLTKNRGVHVSTISKANNKNLRMKSYVRRTINLLTDKAKAIRAEWCPKLLNHLKTPRCF</sequence>
<dbReference type="Proteomes" id="UP000595437">
    <property type="component" value="Chromosome 7"/>
</dbReference>
<accession>A0A7T8HIU6</accession>
<evidence type="ECO:0000313" key="1">
    <source>
        <dbReference type="EMBL" id="QQP50692.1"/>
    </source>
</evidence>
<reference evidence="2" key="1">
    <citation type="submission" date="2021-01" db="EMBL/GenBank/DDBJ databases">
        <title>Caligus Genome Assembly.</title>
        <authorList>
            <person name="Gallardo-Escarate C."/>
        </authorList>
    </citation>
    <scope>NUCLEOTIDE SEQUENCE [LARGE SCALE GENOMIC DNA]</scope>
</reference>
<evidence type="ECO:0000313" key="2">
    <source>
        <dbReference type="Proteomes" id="UP000595437"/>
    </source>
</evidence>
<proteinExistence type="predicted"/>
<name>A0A7T8HIU6_CALRO</name>
<protein>
    <submittedName>
        <fullName evidence="1">Uncharacterized protein</fullName>
    </submittedName>
</protein>
<keyword evidence="2" id="KW-1185">Reference proteome</keyword>
<gene>
    <name evidence="1" type="ORF">FKW44_011794</name>
</gene>